<gene>
    <name evidence="1" type="ORF">GMARGA_LOCUS37450</name>
</gene>
<evidence type="ECO:0000313" key="1">
    <source>
        <dbReference type="EMBL" id="CAG8845085.1"/>
    </source>
</evidence>
<proteinExistence type="predicted"/>
<feature type="non-terminal residue" evidence="1">
    <location>
        <position position="55"/>
    </location>
</feature>
<accession>A0ABN7X0I1</accession>
<sequence>DASDFASYSLLVPTRGEKDEILKTNLGIVSTRKARRKSAISENFSCLSMENFYLD</sequence>
<protein>
    <submittedName>
        <fullName evidence="1">46363_t:CDS:1</fullName>
    </submittedName>
</protein>
<feature type="non-terminal residue" evidence="1">
    <location>
        <position position="1"/>
    </location>
</feature>
<dbReference type="EMBL" id="CAJVQB010078168">
    <property type="protein sequence ID" value="CAG8845085.1"/>
    <property type="molecule type" value="Genomic_DNA"/>
</dbReference>
<organism evidence="1 2">
    <name type="scientific">Gigaspora margarita</name>
    <dbReference type="NCBI Taxonomy" id="4874"/>
    <lineage>
        <taxon>Eukaryota</taxon>
        <taxon>Fungi</taxon>
        <taxon>Fungi incertae sedis</taxon>
        <taxon>Mucoromycota</taxon>
        <taxon>Glomeromycotina</taxon>
        <taxon>Glomeromycetes</taxon>
        <taxon>Diversisporales</taxon>
        <taxon>Gigasporaceae</taxon>
        <taxon>Gigaspora</taxon>
    </lineage>
</organism>
<comment type="caution">
    <text evidence="1">The sequence shown here is derived from an EMBL/GenBank/DDBJ whole genome shotgun (WGS) entry which is preliminary data.</text>
</comment>
<evidence type="ECO:0000313" key="2">
    <source>
        <dbReference type="Proteomes" id="UP000789901"/>
    </source>
</evidence>
<keyword evidence="2" id="KW-1185">Reference proteome</keyword>
<name>A0ABN7X0I1_GIGMA</name>
<dbReference type="Proteomes" id="UP000789901">
    <property type="component" value="Unassembled WGS sequence"/>
</dbReference>
<reference evidence="1 2" key="1">
    <citation type="submission" date="2021-06" db="EMBL/GenBank/DDBJ databases">
        <authorList>
            <person name="Kallberg Y."/>
            <person name="Tangrot J."/>
            <person name="Rosling A."/>
        </authorList>
    </citation>
    <scope>NUCLEOTIDE SEQUENCE [LARGE SCALE GENOMIC DNA]</scope>
    <source>
        <strain evidence="1 2">120-4 pot B 10/14</strain>
    </source>
</reference>